<organism evidence="2 3">
    <name type="scientific">Elysia marginata</name>
    <dbReference type="NCBI Taxonomy" id="1093978"/>
    <lineage>
        <taxon>Eukaryota</taxon>
        <taxon>Metazoa</taxon>
        <taxon>Spiralia</taxon>
        <taxon>Lophotrochozoa</taxon>
        <taxon>Mollusca</taxon>
        <taxon>Gastropoda</taxon>
        <taxon>Heterobranchia</taxon>
        <taxon>Euthyneura</taxon>
        <taxon>Panpulmonata</taxon>
        <taxon>Sacoglossa</taxon>
        <taxon>Placobranchoidea</taxon>
        <taxon>Plakobranchidae</taxon>
        <taxon>Elysia</taxon>
    </lineage>
</organism>
<accession>A0AAV4EV10</accession>
<name>A0AAV4EV10_9GAST</name>
<protein>
    <submittedName>
        <fullName evidence="2">Uncharacterized protein</fullName>
    </submittedName>
</protein>
<dbReference type="EMBL" id="BMAT01010996">
    <property type="protein sequence ID" value="GFR64682.1"/>
    <property type="molecule type" value="Genomic_DNA"/>
</dbReference>
<feature type="non-terminal residue" evidence="2">
    <location>
        <position position="159"/>
    </location>
</feature>
<reference evidence="2 3" key="1">
    <citation type="journal article" date="2021" name="Elife">
        <title>Chloroplast acquisition without the gene transfer in kleptoplastic sea slugs, Plakobranchus ocellatus.</title>
        <authorList>
            <person name="Maeda T."/>
            <person name="Takahashi S."/>
            <person name="Yoshida T."/>
            <person name="Shimamura S."/>
            <person name="Takaki Y."/>
            <person name="Nagai Y."/>
            <person name="Toyoda A."/>
            <person name="Suzuki Y."/>
            <person name="Arimoto A."/>
            <person name="Ishii H."/>
            <person name="Satoh N."/>
            <person name="Nishiyama T."/>
            <person name="Hasebe M."/>
            <person name="Maruyama T."/>
            <person name="Minagawa J."/>
            <person name="Obokata J."/>
            <person name="Shigenobu S."/>
        </authorList>
    </citation>
    <scope>NUCLEOTIDE SEQUENCE [LARGE SCALE GENOMIC DNA]</scope>
</reference>
<evidence type="ECO:0000256" key="1">
    <source>
        <dbReference type="SAM" id="MobiDB-lite"/>
    </source>
</evidence>
<feature type="compositionally biased region" description="Basic and acidic residues" evidence="1">
    <location>
        <begin position="13"/>
        <end position="28"/>
    </location>
</feature>
<dbReference type="AlphaFoldDB" id="A0AAV4EV10"/>
<feature type="compositionally biased region" description="Polar residues" evidence="1">
    <location>
        <begin position="1"/>
        <end position="12"/>
    </location>
</feature>
<gene>
    <name evidence="2" type="ORF">ElyMa_005512700</name>
</gene>
<dbReference type="Proteomes" id="UP000762676">
    <property type="component" value="Unassembled WGS sequence"/>
</dbReference>
<evidence type="ECO:0000313" key="2">
    <source>
        <dbReference type="EMBL" id="GFR64682.1"/>
    </source>
</evidence>
<comment type="caution">
    <text evidence="2">The sequence shown here is derived from an EMBL/GenBank/DDBJ whole genome shotgun (WGS) entry which is preliminary data.</text>
</comment>
<keyword evidence="3" id="KW-1185">Reference proteome</keyword>
<feature type="region of interest" description="Disordered" evidence="1">
    <location>
        <begin position="1"/>
        <end position="74"/>
    </location>
</feature>
<evidence type="ECO:0000313" key="3">
    <source>
        <dbReference type="Proteomes" id="UP000762676"/>
    </source>
</evidence>
<sequence>MNASQHKSVTTPKNDKKEDRGEKSERYRQERKKQKSRTNMSPQKKRREREKRRDYYHKIKHNQSAAQPSSDAGCRRRIASPTLLRGIHKTLKRARSKLALFKLDFVKKLLGRQTPNTVLYNRRPRRNFVVEHFLDKVAVDSPGQRDSTQQTLEVLTRGP</sequence>
<proteinExistence type="predicted"/>